<protein>
    <recommendedName>
        <fullName evidence="1">LysM domain-containing protein</fullName>
    </recommendedName>
</protein>
<reference evidence="3" key="1">
    <citation type="submission" date="2024-02" db="UniProtKB">
        <authorList>
            <consortium name="WormBaseParasite"/>
        </authorList>
    </citation>
    <scope>IDENTIFICATION</scope>
</reference>
<dbReference type="WBParaSite" id="MBELARI_LOCUS17321">
    <property type="protein sequence ID" value="MBELARI_LOCUS17321"/>
    <property type="gene ID" value="MBELARI_LOCUS17321"/>
</dbReference>
<dbReference type="SUPFAM" id="SSF54106">
    <property type="entry name" value="LysM domain"/>
    <property type="match status" value="1"/>
</dbReference>
<evidence type="ECO:0000313" key="2">
    <source>
        <dbReference type="Proteomes" id="UP000887575"/>
    </source>
</evidence>
<organism evidence="2 3">
    <name type="scientific">Mesorhabditis belari</name>
    <dbReference type="NCBI Taxonomy" id="2138241"/>
    <lineage>
        <taxon>Eukaryota</taxon>
        <taxon>Metazoa</taxon>
        <taxon>Ecdysozoa</taxon>
        <taxon>Nematoda</taxon>
        <taxon>Chromadorea</taxon>
        <taxon>Rhabditida</taxon>
        <taxon>Rhabditina</taxon>
        <taxon>Rhabditomorpha</taxon>
        <taxon>Rhabditoidea</taxon>
        <taxon>Rhabditidae</taxon>
        <taxon>Mesorhabditinae</taxon>
        <taxon>Mesorhabditis</taxon>
    </lineage>
</organism>
<keyword evidence="2" id="KW-1185">Reference proteome</keyword>
<evidence type="ECO:0000259" key="1">
    <source>
        <dbReference type="PROSITE" id="PS51782"/>
    </source>
</evidence>
<dbReference type="Gene3D" id="3.10.350.10">
    <property type="entry name" value="LysM domain"/>
    <property type="match status" value="1"/>
</dbReference>
<dbReference type="PANTHER" id="PTHR20932">
    <property type="entry name" value="LYSM AND PUTATIVE PEPTIDOGLYCAN-BINDING DOMAIN-CONTAINING PROTEIN"/>
    <property type="match status" value="1"/>
</dbReference>
<feature type="domain" description="LysM" evidence="1">
    <location>
        <begin position="39"/>
        <end position="83"/>
    </location>
</feature>
<accession>A0AAF3ET48</accession>
<name>A0AAF3ET48_9BILA</name>
<proteinExistence type="predicted"/>
<dbReference type="PROSITE" id="PS51782">
    <property type="entry name" value="LYSM"/>
    <property type="match status" value="1"/>
</dbReference>
<dbReference type="InterPro" id="IPR045030">
    <property type="entry name" value="LYSM1-4"/>
</dbReference>
<sequence length="180" mass="20715">MDYHLSATAEERIFLCGYNRVRRYGTTQRVSHNKPVQLIEHITQSEDTIPGLALRYNSSITDIKRINKLWSNESLFLKKSIMIPVQPDSPSVKYRLKPYTPVAPDIKSTKPPPSTEKEISMRDILSRIDSSIQNTSKTVNKLEKESSVSFADGFPSTCSPTNKRHNSLKNMNLYEYERYQ</sequence>
<dbReference type="Proteomes" id="UP000887575">
    <property type="component" value="Unassembled WGS sequence"/>
</dbReference>
<dbReference type="AlphaFoldDB" id="A0AAF3ET48"/>
<dbReference type="Pfam" id="PF01476">
    <property type="entry name" value="LysM"/>
    <property type="match status" value="1"/>
</dbReference>
<dbReference type="InterPro" id="IPR018392">
    <property type="entry name" value="LysM"/>
</dbReference>
<dbReference type="PANTHER" id="PTHR20932:SF8">
    <property type="entry name" value="LD22649P"/>
    <property type="match status" value="1"/>
</dbReference>
<dbReference type="CDD" id="cd00118">
    <property type="entry name" value="LysM"/>
    <property type="match status" value="1"/>
</dbReference>
<dbReference type="InterPro" id="IPR036779">
    <property type="entry name" value="LysM_dom_sf"/>
</dbReference>
<evidence type="ECO:0000313" key="3">
    <source>
        <dbReference type="WBParaSite" id="MBELARI_LOCUS17321"/>
    </source>
</evidence>